<comment type="cofactor">
    <cofactor evidence="11">
        <name>Mg(2+)</name>
        <dbReference type="ChEBI" id="CHEBI:18420"/>
    </cofactor>
    <cofactor evidence="11">
        <name>Mn(2+)</name>
        <dbReference type="ChEBI" id="CHEBI:29035"/>
    </cofactor>
    <text evidence="11">Magnesium. Can also use manganese.</text>
</comment>
<dbReference type="InterPro" id="IPR024932">
    <property type="entry name" value="ApbE"/>
</dbReference>
<feature type="binding site" evidence="11">
    <location>
        <position position="290"/>
    </location>
    <ligand>
        <name>Mg(2+)</name>
        <dbReference type="ChEBI" id="CHEBI:18420"/>
    </ligand>
</feature>
<keyword evidence="3 10" id="KW-0285">Flavoprotein</keyword>
<dbReference type="RefSeq" id="WP_011711936.1">
    <property type="nucleotide sequence ID" value="NC_008576.1"/>
</dbReference>
<dbReference type="SUPFAM" id="SSF143631">
    <property type="entry name" value="ApbE-like"/>
    <property type="match status" value="1"/>
</dbReference>
<dbReference type="KEGG" id="mgm:Mmc1_0237"/>
<evidence type="ECO:0000313" key="14">
    <source>
        <dbReference type="Proteomes" id="UP000002586"/>
    </source>
</evidence>
<comment type="subcellular location">
    <subcellularLocation>
        <location evidence="12">Cell inner membrane</location>
        <topology evidence="12">Lipid-anchor</topology>
        <orientation evidence="12">Periplasmic side</orientation>
    </subcellularLocation>
</comment>
<proteinExistence type="inferred from homology"/>
<keyword evidence="4 10" id="KW-0808">Transferase</keyword>
<dbReference type="EMBL" id="CP000471">
    <property type="protein sequence ID" value="ABK42764.1"/>
    <property type="molecule type" value="Genomic_DNA"/>
</dbReference>
<evidence type="ECO:0000256" key="3">
    <source>
        <dbReference type="ARBA" id="ARBA00022630"/>
    </source>
</evidence>
<feature type="binding site" evidence="11">
    <location>
        <position position="286"/>
    </location>
    <ligand>
        <name>Mg(2+)</name>
        <dbReference type="ChEBI" id="CHEBI:18420"/>
    </ligand>
</feature>
<dbReference type="AlphaFoldDB" id="A0L471"/>
<dbReference type="Gene3D" id="3.10.520.10">
    <property type="entry name" value="ApbE-like domains"/>
    <property type="match status" value="1"/>
</dbReference>
<dbReference type="GO" id="GO:0016740">
    <property type="term" value="F:transferase activity"/>
    <property type="evidence" value="ECO:0007669"/>
    <property type="project" value="UniProtKB-UniRule"/>
</dbReference>
<dbReference type="Proteomes" id="UP000002586">
    <property type="component" value="Chromosome"/>
</dbReference>
<keyword evidence="12" id="KW-0732">Signal</keyword>
<gene>
    <name evidence="13" type="ordered locus">Mmc1_0237</name>
</gene>
<dbReference type="OrthoDB" id="9778595at2"/>
<dbReference type="PANTHER" id="PTHR30040:SF2">
    <property type="entry name" value="FAD:PROTEIN FMN TRANSFERASE"/>
    <property type="match status" value="1"/>
</dbReference>
<dbReference type="Pfam" id="PF02424">
    <property type="entry name" value="ApbE"/>
    <property type="match status" value="1"/>
</dbReference>
<sequence>MSRTWSTLLLLVSLLLSGCSEKVENTTQLRMGTWVSISTLGQHGAAVEAAFAEMGRLEKALSSHDPNSPISRINQGSVNQWHPLDDETAQLLERGLIIQKASLNRFHMGLYHLSQLWGFMSETPLSQPPALPLREMWRQQATPNLEHAFSLSKQPDTTTLRINNPAFGLDLGAIAKGYAIDRAIAVLRAHGVENAIVNAGGDLRVIGSKFGQPWRIGIQDPTDKERVIARSDLQGDRAMVTSGDYERFFIYQGRRYHHILDPMSGEPADYGWRSVSVQAADAETADALSTALFTMDLAQGKRLLEQFPGCQALWVDQQGEHQQSEGFIGQWLTPS</sequence>
<keyword evidence="7 10" id="KW-0460">Magnesium</keyword>
<dbReference type="GO" id="GO:0046872">
    <property type="term" value="F:metal ion binding"/>
    <property type="evidence" value="ECO:0007669"/>
    <property type="project" value="UniProtKB-UniRule"/>
</dbReference>
<protein>
    <recommendedName>
        <fullName evidence="2 10">FAD:protein FMN transferase</fullName>
        <ecNumber evidence="1 10">2.7.1.180</ecNumber>
    </recommendedName>
    <alternativeName>
        <fullName evidence="8 10">Flavin transferase</fullName>
    </alternativeName>
</protein>
<comment type="function">
    <text evidence="12">Flavin transferase that catalyzes the transfer of the FMN moiety of FAD and its covalent binding to the hydroxyl group of a threonine residue in a target flavoprotein.</text>
</comment>
<organism evidence="13 14">
    <name type="scientific">Magnetococcus marinus (strain ATCC BAA-1437 / JCM 17883 / MC-1)</name>
    <dbReference type="NCBI Taxonomy" id="156889"/>
    <lineage>
        <taxon>Bacteria</taxon>
        <taxon>Pseudomonadati</taxon>
        <taxon>Pseudomonadota</taxon>
        <taxon>Magnetococcia</taxon>
        <taxon>Magnetococcales</taxon>
        <taxon>Magnetococcaceae</taxon>
        <taxon>Magnetococcus</taxon>
    </lineage>
</organism>
<evidence type="ECO:0000256" key="6">
    <source>
        <dbReference type="ARBA" id="ARBA00022827"/>
    </source>
</evidence>
<keyword evidence="14" id="KW-1185">Reference proteome</keyword>
<dbReference type="GO" id="GO:0005886">
    <property type="term" value="C:plasma membrane"/>
    <property type="evidence" value="ECO:0007669"/>
    <property type="project" value="UniProtKB-SubCell"/>
</dbReference>
<dbReference type="HOGENOM" id="CLU_044403_5_1_5"/>
<evidence type="ECO:0000256" key="10">
    <source>
        <dbReference type="PIRNR" id="PIRNR006268"/>
    </source>
</evidence>
<evidence type="ECO:0000256" key="8">
    <source>
        <dbReference type="ARBA" id="ARBA00031306"/>
    </source>
</evidence>
<evidence type="ECO:0000256" key="9">
    <source>
        <dbReference type="ARBA" id="ARBA00048540"/>
    </source>
</evidence>
<feature type="chain" id="PRO_5005967713" description="FAD:protein FMN transferase" evidence="12">
    <location>
        <begin position="23"/>
        <end position="335"/>
    </location>
</feature>
<keyword evidence="12" id="KW-1003">Cell membrane</keyword>
<keyword evidence="12 13" id="KW-0449">Lipoprotein</keyword>
<dbReference type="EC" id="2.7.1.180" evidence="1 10"/>
<evidence type="ECO:0000256" key="7">
    <source>
        <dbReference type="ARBA" id="ARBA00022842"/>
    </source>
</evidence>
<evidence type="ECO:0000256" key="5">
    <source>
        <dbReference type="ARBA" id="ARBA00022723"/>
    </source>
</evidence>
<evidence type="ECO:0000256" key="4">
    <source>
        <dbReference type="ARBA" id="ARBA00022679"/>
    </source>
</evidence>
<name>A0L471_MAGMM</name>
<dbReference type="STRING" id="156889.Mmc1_0237"/>
<feature type="signal peptide" evidence="12">
    <location>
        <begin position="1"/>
        <end position="22"/>
    </location>
</feature>
<keyword evidence="6 10" id="KW-0274">FAD</keyword>
<dbReference type="eggNOG" id="COG1477">
    <property type="taxonomic scope" value="Bacteria"/>
</dbReference>
<keyword evidence="12" id="KW-0472">Membrane</keyword>
<reference evidence="14" key="1">
    <citation type="journal article" date="2009" name="Appl. Environ. Microbiol.">
        <title>Complete genome sequence of the chemolithoautotrophic marine magnetotactic coccus strain MC-1.</title>
        <authorList>
            <person name="Schubbe S."/>
            <person name="Williams T.J."/>
            <person name="Xie G."/>
            <person name="Kiss H.E."/>
            <person name="Brettin T.S."/>
            <person name="Martinez D."/>
            <person name="Ross C.A."/>
            <person name="Schuler D."/>
            <person name="Cox B.L."/>
            <person name="Nealson K.H."/>
            <person name="Bazylinski D.A."/>
        </authorList>
    </citation>
    <scope>NUCLEOTIDE SEQUENCE [LARGE SCALE GENOMIC DNA]</scope>
    <source>
        <strain evidence="14">ATCC BAA-1437 / JCM 17883 / MC-1</strain>
    </source>
</reference>
<feature type="binding site" evidence="11">
    <location>
        <position position="173"/>
    </location>
    <ligand>
        <name>Mg(2+)</name>
        <dbReference type="ChEBI" id="CHEBI:18420"/>
    </ligand>
</feature>
<reference evidence="13 14" key="2">
    <citation type="journal article" date="2012" name="Int. J. Syst. Evol. Microbiol.">
        <title>Magnetococcus marinus gen. nov., sp. nov., a marine, magnetotactic bacterium that represents a novel lineage (Magnetococcaceae fam. nov.; Magnetococcales ord. nov.) at the base of the Alphaproteobacteria.</title>
        <authorList>
            <person name="Bazylinski D.A."/>
            <person name="Williams T.J."/>
            <person name="Lefevre C.T."/>
            <person name="Berg R.J."/>
            <person name="Zhang C.L."/>
            <person name="Bowser S.S."/>
            <person name="Dean A.J."/>
            <person name="Beveridge T.J."/>
        </authorList>
    </citation>
    <scope>NUCLEOTIDE SEQUENCE [LARGE SCALE GENOMIC DNA]</scope>
    <source>
        <strain evidence="14">ATCC BAA-1437 / JCM 17883 / MC-1</strain>
    </source>
</reference>
<comment type="catalytic activity">
    <reaction evidence="9 10 12">
        <text>L-threonyl-[protein] + FAD = FMN-L-threonyl-[protein] + AMP + H(+)</text>
        <dbReference type="Rhea" id="RHEA:36847"/>
        <dbReference type="Rhea" id="RHEA-COMP:11060"/>
        <dbReference type="Rhea" id="RHEA-COMP:11061"/>
        <dbReference type="ChEBI" id="CHEBI:15378"/>
        <dbReference type="ChEBI" id="CHEBI:30013"/>
        <dbReference type="ChEBI" id="CHEBI:57692"/>
        <dbReference type="ChEBI" id="CHEBI:74257"/>
        <dbReference type="ChEBI" id="CHEBI:456215"/>
        <dbReference type="EC" id="2.7.1.180"/>
    </reaction>
</comment>
<evidence type="ECO:0000256" key="12">
    <source>
        <dbReference type="RuleBase" id="RU363002"/>
    </source>
</evidence>
<evidence type="ECO:0000313" key="13">
    <source>
        <dbReference type="EMBL" id="ABK42764.1"/>
    </source>
</evidence>
<dbReference type="PANTHER" id="PTHR30040">
    <property type="entry name" value="THIAMINE BIOSYNTHESIS LIPOPROTEIN APBE"/>
    <property type="match status" value="1"/>
</dbReference>
<dbReference type="PIRSF" id="PIRSF006268">
    <property type="entry name" value="ApbE"/>
    <property type="match status" value="1"/>
</dbReference>
<evidence type="ECO:0000256" key="2">
    <source>
        <dbReference type="ARBA" id="ARBA00016337"/>
    </source>
</evidence>
<comment type="similarity">
    <text evidence="10 12">Belongs to the ApbE family.</text>
</comment>
<accession>A0L471</accession>
<evidence type="ECO:0000256" key="1">
    <source>
        <dbReference type="ARBA" id="ARBA00011955"/>
    </source>
</evidence>
<evidence type="ECO:0000256" key="11">
    <source>
        <dbReference type="PIRSR" id="PIRSR006268-2"/>
    </source>
</evidence>
<keyword evidence="12" id="KW-0997">Cell inner membrane</keyword>
<dbReference type="InterPro" id="IPR003374">
    <property type="entry name" value="ApbE-like_sf"/>
</dbReference>
<dbReference type="PROSITE" id="PS51257">
    <property type="entry name" value="PROKAR_LIPOPROTEIN"/>
    <property type="match status" value="1"/>
</dbReference>
<keyword evidence="5 10" id="KW-0479">Metal-binding</keyword>